<reference evidence="8" key="1">
    <citation type="submission" date="2023-07" db="EMBL/GenBank/DDBJ databases">
        <title>Genomic Encyclopedia of Type Strains, Phase IV (KMG-IV): sequencing the most valuable type-strain genomes for metagenomic binning, comparative biology and taxonomic classification.</title>
        <authorList>
            <person name="Goeker M."/>
        </authorList>
    </citation>
    <scope>NUCLEOTIDE SEQUENCE</scope>
    <source>
        <strain evidence="8">DSM 24202</strain>
    </source>
</reference>
<keyword evidence="2" id="KW-0813">Transport</keyword>
<evidence type="ECO:0000256" key="2">
    <source>
        <dbReference type="ARBA" id="ARBA00022448"/>
    </source>
</evidence>
<dbReference type="GO" id="GO:0016491">
    <property type="term" value="F:oxidoreductase activity"/>
    <property type="evidence" value="ECO:0007669"/>
    <property type="project" value="UniProtKB-KW"/>
</dbReference>
<evidence type="ECO:0000313" key="9">
    <source>
        <dbReference type="Proteomes" id="UP001238163"/>
    </source>
</evidence>
<keyword evidence="3 7" id="KW-0812">Transmembrane</keyword>
<evidence type="ECO:0000256" key="5">
    <source>
        <dbReference type="ARBA" id="ARBA00022989"/>
    </source>
</evidence>
<keyword evidence="5 7" id="KW-1133">Transmembrane helix</keyword>
<evidence type="ECO:0000256" key="3">
    <source>
        <dbReference type="ARBA" id="ARBA00022692"/>
    </source>
</evidence>
<sequence length="204" mass="22203">MASTTSYTLILLGSILANNILLAKFLGMCSFIAISRSMRTAFGMGAAVTFVTFCTTLLNYAIYTGVLRHGSRFLPAVDLSYLSFLIFILVIAGFVQLVEMVLERFMPSLYFSLGIYLPLITVNCAILGVNLFMIDQGLIYDFAQTAVYALGSGLGFWLAICLMAGIRHRLREADIPLPLQGLGMAVIITGLMAMAFMGFTGMVN</sequence>
<feature type="transmembrane region" description="Helical" evidence="7">
    <location>
        <begin position="177"/>
        <end position="199"/>
    </location>
</feature>
<dbReference type="PANTHER" id="PTHR30335">
    <property type="entry name" value="INTEGRAL MEMBRANE PROTEIN OF SOXR-REDUCING COMPLEX"/>
    <property type="match status" value="1"/>
</dbReference>
<protein>
    <submittedName>
        <fullName evidence="8">Na+-transporting NADH:ubiquinone oxidoreductase subunit E</fullName>
        <ecNumber evidence="8">1.6.5.-</ecNumber>
    </submittedName>
</protein>
<keyword evidence="6 7" id="KW-0472">Membrane</keyword>
<dbReference type="EMBL" id="JAUSVL010000001">
    <property type="protein sequence ID" value="MDQ0289686.1"/>
    <property type="molecule type" value="Genomic_DNA"/>
</dbReference>
<feature type="transmembrane region" description="Helical" evidence="7">
    <location>
        <begin position="146"/>
        <end position="165"/>
    </location>
</feature>
<dbReference type="EC" id="1.6.5.-" evidence="8"/>
<dbReference type="Proteomes" id="UP001238163">
    <property type="component" value="Unassembled WGS sequence"/>
</dbReference>
<accession>A0AAE3VG74</accession>
<dbReference type="AlphaFoldDB" id="A0AAE3VG74"/>
<organism evidence="8 9">
    <name type="scientific">Oligosphaera ethanolica</name>
    <dbReference type="NCBI Taxonomy" id="760260"/>
    <lineage>
        <taxon>Bacteria</taxon>
        <taxon>Pseudomonadati</taxon>
        <taxon>Lentisphaerota</taxon>
        <taxon>Oligosphaeria</taxon>
        <taxon>Oligosphaerales</taxon>
        <taxon>Oligosphaeraceae</taxon>
        <taxon>Oligosphaera</taxon>
    </lineage>
</organism>
<dbReference type="InterPro" id="IPR003667">
    <property type="entry name" value="NqrDE/RnfAE"/>
</dbReference>
<feature type="transmembrane region" description="Helical" evidence="7">
    <location>
        <begin position="41"/>
        <end position="62"/>
    </location>
</feature>
<keyword evidence="4" id="KW-1278">Translocase</keyword>
<evidence type="ECO:0000256" key="4">
    <source>
        <dbReference type="ARBA" id="ARBA00022967"/>
    </source>
</evidence>
<comment type="caution">
    <text evidence="8">The sequence shown here is derived from an EMBL/GenBank/DDBJ whole genome shotgun (WGS) entry which is preliminary data.</text>
</comment>
<evidence type="ECO:0000256" key="7">
    <source>
        <dbReference type="SAM" id="Phobius"/>
    </source>
</evidence>
<dbReference type="InterPro" id="IPR050133">
    <property type="entry name" value="NqrDE/RnfAE_oxidrdctase"/>
</dbReference>
<dbReference type="RefSeq" id="WP_307261140.1">
    <property type="nucleotide sequence ID" value="NZ_JAUSVL010000001.1"/>
</dbReference>
<keyword evidence="8" id="KW-0560">Oxidoreductase</keyword>
<proteinExistence type="predicted"/>
<name>A0AAE3VG74_9BACT</name>
<gene>
    <name evidence="8" type="ORF">J3R75_001793</name>
</gene>
<feature type="transmembrane region" description="Helical" evidence="7">
    <location>
        <begin position="109"/>
        <end position="134"/>
    </location>
</feature>
<dbReference type="PANTHER" id="PTHR30335:SF1">
    <property type="entry name" value="NA(+)-TRANSLOCATING NADH-QUINONE REDUCTASE SUBUNIT E"/>
    <property type="match status" value="1"/>
</dbReference>
<keyword evidence="9" id="KW-1185">Reference proteome</keyword>
<evidence type="ECO:0000256" key="6">
    <source>
        <dbReference type="ARBA" id="ARBA00023136"/>
    </source>
</evidence>
<comment type="subcellular location">
    <subcellularLocation>
        <location evidence="1">Endomembrane system</location>
        <topology evidence="1">Multi-pass membrane protein</topology>
    </subcellularLocation>
</comment>
<dbReference type="GO" id="GO:0012505">
    <property type="term" value="C:endomembrane system"/>
    <property type="evidence" value="ECO:0007669"/>
    <property type="project" value="UniProtKB-SubCell"/>
</dbReference>
<dbReference type="GO" id="GO:0005886">
    <property type="term" value="C:plasma membrane"/>
    <property type="evidence" value="ECO:0007669"/>
    <property type="project" value="TreeGrafter"/>
</dbReference>
<feature type="transmembrane region" description="Helical" evidence="7">
    <location>
        <begin position="6"/>
        <end position="34"/>
    </location>
</feature>
<feature type="transmembrane region" description="Helical" evidence="7">
    <location>
        <begin position="82"/>
        <end position="102"/>
    </location>
</feature>
<evidence type="ECO:0000313" key="8">
    <source>
        <dbReference type="EMBL" id="MDQ0289686.1"/>
    </source>
</evidence>
<dbReference type="PIRSF" id="PIRSF006102">
    <property type="entry name" value="NQR_DE"/>
    <property type="match status" value="1"/>
</dbReference>
<evidence type="ECO:0000256" key="1">
    <source>
        <dbReference type="ARBA" id="ARBA00004127"/>
    </source>
</evidence>
<dbReference type="Pfam" id="PF02508">
    <property type="entry name" value="Rnf-Nqr"/>
    <property type="match status" value="1"/>
</dbReference>